<dbReference type="AlphaFoldDB" id="A0A6H1ZJ43"/>
<proteinExistence type="predicted"/>
<reference evidence="1" key="1">
    <citation type="submission" date="2020-03" db="EMBL/GenBank/DDBJ databases">
        <title>The deep terrestrial virosphere.</title>
        <authorList>
            <person name="Holmfeldt K."/>
            <person name="Nilsson E."/>
            <person name="Simone D."/>
            <person name="Lopez-Fernandez M."/>
            <person name="Wu X."/>
            <person name="de Brujin I."/>
            <person name="Lundin D."/>
            <person name="Andersson A."/>
            <person name="Bertilsson S."/>
            <person name="Dopson M."/>
        </authorList>
    </citation>
    <scope>NUCLEOTIDE SEQUENCE</scope>
    <source>
        <strain evidence="1">TM448A00767</strain>
    </source>
</reference>
<evidence type="ECO:0000313" key="1">
    <source>
        <dbReference type="EMBL" id="QJA47943.1"/>
    </source>
</evidence>
<organism evidence="1">
    <name type="scientific">viral metagenome</name>
    <dbReference type="NCBI Taxonomy" id="1070528"/>
    <lineage>
        <taxon>unclassified sequences</taxon>
        <taxon>metagenomes</taxon>
        <taxon>organismal metagenomes</taxon>
    </lineage>
</organism>
<name>A0A6H1ZJ43_9ZZZZ</name>
<protein>
    <submittedName>
        <fullName evidence="1">Uncharacterized protein</fullName>
    </submittedName>
</protein>
<gene>
    <name evidence="1" type="ORF">TM448A00767_0010</name>
</gene>
<dbReference type="EMBL" id="MT144064">
    <property type="protein sequence ID" value="QJA47943.1"/>
    <property type="molecule type" value="Genomic_DNA"/>
</dbReference>
<accession>A0A6H1ZJ43</accession>
<sequence>MPNILQGGNIGFGGGAGTVPGFISSKGMPKPDNDILSLVLQAISGQDQQSQMGQMAQQWVKKQTQMNIMRQMMGDEALASITLADTAGLTPDHMSNIMKTMLGQREISQKGLADAYDAVYKTNMMGTQRAQAETQRLAEWRRIKEIPDKVNVTVGNQVLSVDPKDALSHYAKMNDLPASYDTFKIAKGDPEFKSYLLEMAQAGSIKLDLGTKLEEKKAFAVQSGQLYFKKDWLSDRDKVGSDTPARREISMMEDELKSKGEPIEHARKIWERDWTINQIKARGGEILKTKDGGVVKVVDKTVIITVKWPDGTIEEVKYGL</sequence>